<keyword evidence="2" id="KW-0934">Plastid</keyword>
<dbReference type="InterPro" id="IPR019616">
    <property type="entry name" value="Ycf54"/>
</dbReference>
<accession>A0A4D6WV44</accession>
<evidence type="ECO:0000256" key="1">
    <source>
        <dbReference type="ARBA" id="ARBA00043978"/>
    </source>
</evidence>
<dbReference type="Pfam" id="PF10674">
    <property type="entry name" value="Ycf54"/>
    <property type="match status" value="1"/>
</dbReference>
<reference evidence="2" key="2">
    <citation type="submission" date="2019-04" db="EMBL/GenBank/DDBJ databases">
        <authorList>
            <person name="Pasella M."/>
        </authorList>
    </citation>
    <scope>NUCLEOTIDE SEQUENCE</scope>
    <source>
        <strain evidence="2">HV05551</strain>
    </source>
</reference>
<dbReference type="InterPro" id="IPR038409">
    <property type="entry name" value="Ycf54-like_sf"/>
</dbReference>
<comment type="similarity">
    <text evidence="1">Belongs to the ycf54 family.</text>
</comment>
<protein>
    <recommendedName>
        <fullName evidence="3">Ycf54</fullName>
    </recommendedName>
</protein>
<geneLocation type="plastid" evidence="2"/>
<sequence length="96" mass="11521">MNNYYFAIASKKFLIEAEPIEEILRERTNYYLNNKKNIDFWFIDNPTFIYQPEFENLKKKINSTPAAIISLDKDFIEWIKLRISFVLTGEFKSKSL</sequence>
<dbReference type="AlphaFoldDB" id="A0A4D6WV44"/>
<evidence type="ECO:0008006" key="3">
    <source>
        <dbReference type="Google" id="ProtNLM"/>
    </source>
</evidence>
<organism evidence="2">
    <name type="scientific">Hypnea pannosa</name>
    <dbReference type="NCBI Taxonomy" id="105607"/>
    <lineage>
        <taxon>Eukaryota</taxon>
        <taxon>Rhodophyta</taxon>
        <taxon>Florideophyceae</taxon>
        <taxon>Rhodymeniophycidae</taxon>
        <taxon>Gigartinales</taxon>
        <taxon>Hypneaceae</taxon>
        <taxon>Hypnea</taxon>
    </lineage>
</organism>
<dbReference type="Gene3D" id="3.30.70.1860">
    <property type="entry name" value="Uncharacterised protein family Ycf54"/>
    <property type="match status" value="1"/>
</dbReference>
<dbReference type="PANTHER" id="PTHR35319">
    <property type="match status" value="1"/>
</dbReference>
<gene>
    <name evidence="2" type="primary">ycf54</name>
</gene>
<dbReference type="PANTHER" id="PTHR35319:SF2">
    <property type="entry name" value="YCF54"/>
    <property type="match status" value="1"/>
</dbReference>
<reference evidence="2" key="1">
    <citation type="journal article" date="2019" name="Mol. Phylogenet. Evol.">
        <title>Morphological evolution and classification of the red algal order Ceramiales inferred using plastid phylogenomics.</title>
        <authorList>
            <person name="Diaz-Tapia P."/>
            <person name="Pasella M.M."/>
            <person name="Verbruggen H."/>
            <person name="Maggs C.A."/>
        </authorList>
    </citation>
    <scope>NUCLEOTIDE SEQUENCE</scope>
    <source>
        <strain evidence="2">HV05551</strain>
    </source>
</reference>
<name>A0A4D6WV44_9FLOR</name>
<dbReference type="EMBL" id="MK814680">
    <property type="protein sequence ID" value="QCI07243.1"/>
    <property type="molecule type" value="Genomic_DNA"/>
</dbReference>
<evidence type="ECO:0000313" key="2">
    <source>
        <dbReference type="EMBL" id="QCI07243.1"/>
    </source>
</evidence>
<proteinExistence type="inferred from homology"/>